<gene>
    <name evidence="2" type="ORF">BO78DRAFT_313232</name>
</gene>
<feature type="compositionally biased region" description="Basic and acidic residues" evidence="1">
    <location>
        <begin position="623"/>
        <end position="648"/>
    </location>
</feature>
<sequence length="991" mass="114140">MQQFQFTEAEISLANERHLKYQGTARVDLSDISFHPTISTKVDDAKLERLRRIFRTEGCRRLDIDNNVTAVVTGEHLQTALERAGVAMQTLLTNPPDRLPQLQFAPGQLQCLHGQHRLRVGKELLPQTDRCEHNARFRKRWWSRLSENKEKRLKALWRHEEFRDAFDRLLIVPGLWGGLRIGSLGKLMALKCDEEILNYLEYIREFWCSLVDENLAALAKIDQRTVDRLQLKAPGVSIEDRLEVQGLISSGRIFSQFSATERDSIWTKLASFGRIVPSLYTFFEDLKYLTACSQCVQWLLVTKKNHQTFRTTMQHMFRNPDEEAPSHGTGENGNTTDCMIQISDTTFRRTRCDYRQRLDLSYRQVWLYAMRHYPQMPKRSQNSDILAKAASEKADEAVVHELAALARKFGFESPQIAELTNLSPDRQIAQAALVKARKKDRYHYDPMEFETLIDRITSCFASAVPCTEEVVDELIADASVTSNARCGLPRTRVHCQDRRYLFVDHLHADTGWSGDQISTLFVRRCVYFAFFGPCSTTSSAELGEDSPAFQGPESPLFVPIDTPANGDGPDSQFAELERLRREITENEQEIQRLRNEALERTTEQDRLVRETQQLSNDHLRLQRQQEDTAERLRRETERAAEQDRKYHESQLAMKNQAVEMGQLRSQLEEQNAAFTRLEAQKAALLAQHDHEQESQAAVHADVEHLREELEKRSAELERLKRHEEGKAAEQAAALERFQKEAHARTTTRIQALEKEVAELTAQLNQIRLEDERNRAEPAQKVLQEHTVEHLQEVTEDQSKAIDRIGDIIQREDDEEEQTLRIRLVLYEKGCWRTTDTVNVELSNTGSWDRLLYKYKQKYFRSQRFPGRILTFYDCHLKAVSTKRCLKAASEKDAKNTLLMSFEDLPKTKEFRESVAKVLNGSGDQLITVGLEPRGPQSRDHSSDTTAERAKKQPKQGNGDEQVLRYAVAEHVGEMGDKDSVLMHEDDMDTSA</sequence>
<dbReference type="STRING" id="1448318.A0A319EB58"/>
<evidence type="ECO:0000256" key="1">
    <source>
        <dbReference type="SAM" id="MobiDB-lite"/>
    </source>
</evidence>
<organism evidence="2 3">
    <name type="scientific">Aspergillus sclerotiicarbonarius (strain CBS 121057 / IBT 28362)</name>
    <dbReference type="NCBI Taxonomy" id="1448318"/>
    <lineage>
        <taxon>Eukaryota</taxon>
        <taxon>Fungi</taxon>
        <taxon>Dikarya</taxon>
        <taxon>Ascomycota</taxon>
        <taxon>Pezizomycotina</taxon>
        <taxon>Eurotiomycetes</taxon>
        <taxon>Eurotiomycetidae</taxon>
        <taxon>Eurotiales</taxon>
        <taxon>Aspergillaceae</taxon>
        <taxon>Aspergillus</taxon>
        <taxon>Aspergillus subgen. Circumdati</taxon>
    </lineage>
</organism>
<keyword evidence="3" id="KW-1185">Reference proteome</keyword>
<dbReference type="VEuPathDB" id="FungiDB:BO78DRAFT_313232"/>
<dbReference type="EMBL" id="KZ826342">
    <property type="protein sequence ID" value="PYI07382.1"/>
    <property type="molecule type" value="Genomic_DNA"/>
</dbReference>
<proteinExistence type="predicted"/>
<feature type="compositionally biased region" description="Basic and acidic residues" evidence="1">
    <location>
        <begin position="936"/>
        <end position="950"/>
    </location>
</feature>
<protein>
    <submittedName>
        <fullName evidence="2">Uncharacterized protein</fullName>
    </submittedName>
</protein>
<dbReference type="AlphaFoldDB" id="A0A319EB58"/>
<feature type="region of interest" description="Disordered" evidence="1">
    <location>
        <begin position="623"/>
        <end position="649"/>
    </location>
</feature>
<evidence type="ECO:0000313" key="3">
    <source>
        <dbReference type="Proteomes" id="UP000248423"/>
    </source>
</evidence>
<dbReference type="InterPro" id="IPR022198">
    <property type="entry name" value="DUF3723"/>
</dbReference>
<dbReference type="OrthoDB" id="4227485at2759"/>
<reference evidence="2 3" key="1">
    <citation type="submission" date="2018-02" db="EMBL/GenBank/DDBJ databases">
        <title>The genomes of Aspergillus section Nigri reveals drivers in fungal speciation.</title>
        <authorList>
            <consortium name="DOE Joint Genome Institute"/>
            <person name="Vesth T.C."/>
            <person name="Nybo J."/>
            <person name="Theobald S."/>
            <person name="Brandl J."/>
            <person name="Frisvad J.C."/>
            <person name="Nielsen K.F."/>
            <person name="Lyhne E.K."/>
            <person name="Kogle M.E."/>
            <person name="Kuo A."/>
            <person name="Riley R."/>
            <person name="Clum A."/>
            <person name="Nolan M."/>
            <person name="Lipzen A."/>
            <person name="Salamov A."/>
            <person name="Henrissat B."/>
            <person name="Wiebenga A."/>
            <person name="De vries R.P."/>
            <person name="Grigoriev I.V."/>
            <person name="Mortensen U.H."/>
            <person name="Andersen M.R."/>
            <person name="Baker S.E."/>
        </authorList>
    </citation>
    <scope>NUCLEOTIDE SEQUENCE [LARGE SCALE GENOMIC DNA]</scope>
    <source>
        <strain evidence="2 3">CBS 121057</strain>
    </source>
</reference>
<dbReference type="Pfam" id="PF12520">
    <property type="entry name" value="DUF3723"/>
    <property type="match status" value="2"/>
</dbReference>
<evidence type="ECO:0000313" key="2">
    <source>
        <dbReference type="EMBL" id="PYI07382.1"/>
    </source>
</evidence>
<feature type="region of interest" description="Disordered" evidence="1">
    <location>
        <begin position="925"/>
        <end position="961"/>
    </location>
</feature>
<name>A0A319EB58_ASPSB</name>
<dbReference type="Proteomes" id="UP000248423">
    <property type="component" value="Unassembled WGS sequence"/>
</dbReference>
<accession>A0A319EB58</accession>